<keyword evidence="2" id="KW-1185">Reference proteome</keyword>
<proteinExistence type="predicted"/>
<reference evidence="1" key="2">
    <citation type="submission" date="2020-11" db="EMBL/GenBank/DDBJ databases">
        <authorList>
            <person name="McCartney M.A."/>
            <person name="Auch B."/>
            <person name="Kono T."/>
            <person name="Mallez S."/>
            <person name="Becker A."/>
            <person name="Gohl D.M."/>
            <person name="Silverstein K.A.T."/>
            <person name="Koren S."/>
            <person name="Bechman K.B."/>
            <person name="Herman A."/>
            <person name="Abrahante J.E."/>
            <person name="Garbe J."/>
        </authorList>
    </citation>
    <scope>NUCLEOTIDE SEQUENCE</scope>
    <source>
        <strain evidence="1">Duluth1</strain>
        <tissue evidence="1">Whole animal</tissue>
    </source>
</reference>
<dbReference type="AlphaFoldDB" id="A0A9D4BTF9"/>
<dbReference type="EMBL" id="JAIWYP010000014">
    <property type="protein sequence ID" value="KAH3707822.1"/>
    <property type="molecule type" value="Genomic_DNA"/>
</dbReference>
<evidence type="ECO:0000313" key="1">
    <source>
        <dbReference type="EMBL" id="KAH3707822.1"/>
    </source>
</evidence>
<gene>
    <name evidence="1" type="ORF">DPMN_067238</name>
</gene>
<name>A0A9D4BTF9_DREPO</name>
<reference evidence="1" key="1">
    <citation type="journal article" date="2019" name="bioRxiv">
        <title>The Genome of the Zebra Mussel, Dreissena polymorpha: A Resource for Invasive Species Research.</title>
        <authorList>
            <person name="McCartney M.A."/>
            <person name="Auch B."/>
            <person name="Kono T."/>
            <person name="Mallez S."/>
            <person name="Zhang Y."/>
            <person name="Obille A."/>
            <person name="Becker A."/>
            <person name="Abrahante J.E."/>
            <person name="Garbe J."/>
            <person name="Badalamenti J.P."/>
            <person name="Herman A."/>
            <person name="Mangelson H."/>
            <person name="Liachko I."/>
            <person name="Sullivan S."/>
            <person name="Sone E.D."/>
            <person name="Koren S."/>
            <person name="Silverstein K.A.T."/>
            <person name="Beckman K.B."/>
            <person name="Gohl D.M."/>
        </authorList>
    </citation>
    <scope>NUCLEOTIDE SEQUENCE</scope>
    <source>
        <strain evidence="1">Duluth1</strain>
        <tissue evidence="1">Whole animal</tissue>
    </source>
</reference>
<organism evidence="1 2">
    <name type="scientific">Dreissena polymorpha</name>
    <name type="common">Zebra mussel</name>
    <name type="synonym">Mytilus polymorpha</name>
    <dbReference type="NCBI Taxonomy" id="45954"/>
    <lineage>
        <taxon>Eukaryota</taxon>
        <taxon>Metazoa</taxon>
        <taxon>Spiralia</taxon>
        <taxon>Lophotrochozoa</taxon>
        <taxon>Mollusca</taxon>
        <taxon>Bivalvia</taxon>
        <taxon>Autobranchia</taxon>
        <taxon>Heteroconchia</taxon>
        <taxon>Euheterodonta</taxon>
        <taxon>Imparidentia</taxon>
        <taxon>Neoheterodontei</taxon>
        <taxon>Myida</taxon>
        <taxon>Dreissenoidea</taxon>
        <taxon>Dreissenidae</taxon>
        <taxon>Dreissena</taxon>
    </lineage>
</organism>
<accession>A0A9D4BTF9</accession>
<comment type="caution">
    <text evidence="1">The sequence shown here is derived from an EMBL/GenBank/DDBJ whole genome shotgun (WGS) entry which is preliminary data.</text>
</comment>
<protein>
    <submittedName>
        <fullName evidence="1">Uncharacterized protein</fullName>
    </submittedName>
</protein>
<evidence type="ECO:0000313" key="2">
    <source>
        <dbReference type="Proteomes" id="UP000828390"/>
    </source>
</evidence>
<dbReference type="Proteomes" id="UP000828390">
    <property type="component" value="Unassembled WGS sequence"/>
</dbReference>
<sequence length="123" mass="14384">MSFIGFWPGNCACETAGWVEREIFISEVLTEVHETDGVAVEHVAKRQSRVRENLDHCSERYVWVLCSLKFPSILPTMLRNVSGSYSSSSFLRMESRYVARYSSRWSTDKLWIAFVLPFLERYF</sequence>